<dbReference type="EMBL" id="RJKL01000001">
    <property type="protein sequence ID" value="ROP32095.1"/>
    <property type="molecule type" value="Genomic_DNA"/>
</dbReference>
<evidence type="ECO:0000259" key="1">
    <source>
        <dbReference type="PROSITE" id="PS51186"/>
    </source>
</evidence>
<dbReference type="InterPro" id="IPR051531">
    <property type="entry name" value="N-acetyltransferase"/>
</dbReference>
<name>A0A3N1GPC4_9ACTN</name>
<dbReference type="InterPro" id="IPR000182">
    <property type="entry name" value="GNAT_dom"/>
</dbReference>
<protein>
    <submittedName>
        <fullName evidence="2">RimJ/RimL family protein N-acetyltransferase</fullName>
    </submittedName>
</protein>
<dbReference type="PROSITE" id="PS51186">
    <property type="entry name" value="GNAT"/>
    <property type="match status" value="1"/>
</dbReference>
<dbReference type="GO" id="GO:0016747">
    <property type="term" value="F:acyltransferase activity, transferring groups other than amino-acyl groups"/>
    <property type="evidence" value="ECO:0007669"/>
    <property type="project" value="InterPro"/>
</dbReference>
<dbReference type="SUPFAM" id="SSF55729">
    <property type="entry name" value="Acyl-CoA N-acyltransferases (Nat)"/>
    <property type="match status" value="1"/>
</dbReference>
<dbReference type="Gene3D" id="3.40.630.30">
    <property type="match status" value="1"/>
</dbReference>
<dbReference type="AlphaFoldDB" id="A0A3N1GPC4"/>
<feature type="domain" description="N-acetyltransferase" evidence="1">
    <location>
        <begin position="10"/>
        <end position="161"/>
    </location>
</feature>
<keyword evidence="2" id="KW-0808">Transferase</keyword>
<evidence type="ECO:0000313" key="2">
    <source>
        <dbReference type="EMBL" id="ROP32095.1"/>
    </source>
</evidence>
<dbReference type="PANTHER" id="PTHR43792:SF16">
    <property type="entry name" value="N-ACETYLTRANSFERASE DOMAIN-CONTAINING PROTEIN"/>
    <property type="match status" value="1"/>
</dbReference>
<sequence length="182" mass="20067">MRGPDMQVFMRLRPYAEEDLRLTQRLESDPRVVGHLGGAGDGAHADRVHRRRIAAVADGDLFFTILIGDPEEPAGIIAVWRAEFAGEQVHELGAMLLPDHQARGVAGRAFALLLPYVLDRGVRMLHAFPAVSNKPSNAILDKLGFTRGEECDLDYEGRPLRCAHWVRELVPDTAGRAPESPS</sequence>
<reference evidence="2 3" key="1">
    <citation type="submission" date="2018-11" db="EMBL/GenBank/DDBJ databases">
        <title>Sequencing the genomes of 1000 actinobacteria strains.</title>
        <authorList>
            <person name="Klenk H.-P."/>
        </authorList>
    </citation>
    <scope>NUCLEOTIDE SEQUENCE [LARGE SCALE GENOMIC DNA]</scope>
    <source>
        <strain evidence="2 3">DSM 43634</strain>
    </source>
</reference>
<comment type="caution">
    <text evidence="2">The sequence shown here is derived from an EMBL/GenBank/DDBJ whole genome shotgun (WGS) entry which is preliminary data.</text>
</comment>
<accession>A0A3N1GPC4</accession>
<dbReference type="PANTHER" id="PTHR43792">
    <property type="entry name" value="GNAT FAMILY, PUTATIVE (AFU_ORTHOLOGUE AFUA_3G00765)-RELATED-RELATED"/>
    <property type="match status" value="1"/>
</dbReference>
<dbReference type="InterPro" id="IPR016181">
    <property type="entry name" value="Acyl_CoA_acyltransferase"/>
</dbReference>
<dbReference type="Pfam" id="PF13302">
    <property type="entry name" value="Acetyltransf_3"/>
    <property type="match status" value="1"/>
</dbReference>
<dbReference type="OrthoDB" id="2631610at2"/>
<organism evidence="2 3">
    <name type="scientific">Couchioplanes caeruleus</name>
    <dbReference type="NCBI Taxonomy" id="56438"/>
    <lineage>
        <taxon>Bacteria</taxon>
        <taxon>Bacillati</taxon>
        <taxon>Actinomycetota</taxon>
        <taxon>Actinomycetes</taxon>
        <taxon>Micromonosporales</taxon>
        <taxon>Micromonosporaceae</taxon>
        <taxon>Couchioplanes</taxon>
    </lineage>
</organism>
<evidence type="ECO:0000313" key="3">
    <source>
        <dbReference type="Proteomes" id="UP000271683"/>
    </source>
</evidence>
<gene>
    <name evidence="2" type="ORF">EDD30_5025</name>
</gene>
<proteinExistence type="predicted"/>
<dbReference type="Proteomes" id="UP000271683">
    <property type="component" value="Unassembled WGS sequence"/>
</dbReference>